<dbReference type="AlphaFoldDB" id="A0A087SAT2"/>
<keyword evidence="2" id="KW-1185">Reference proteome</keyword>
<dbReference type="EMBL" id="KL662082">
    <property type="protein sequence ID" value="KFM22836.1"/>
    <property type="molecule type" value="Genomic_DNA"/>
</dbReference>
<dbReference type="Proteomes" id="UP000028924">
    <property type="component" value="Unassembled WGS sequence"/>
</dbReference>
<organism evidence="1 2">
    <name type="scientific">Auxenochlorella protothecoides</name>
    <name type="common">Green microalga</name>
    <name type="synonym">Chlorella protothecoides</name>
    <dbReference type="NCBI Taxonomy" id="3075"/>
    <lineage>
        <taxon>Eukaryota</taxon>
        <taxon>Viridiplantae</taxon>
        <taxon>Chlorophyta</taxon>
        <taxon>core chlorophytes</taxon>
        <taxon>Trebouxiophyceae</taxon>
        <taxon>Chlorellales</taxon>
        <taxon>Chlorellaceae</taxon>
        <taxon>Auxenochlorella</taxon>
    </lineage>
</organism>
<dbReference type="GeneID" id="23616936"/>
<gene>
    <name evidence="1" type="ORF">F751_5545</name>
</gene>
<reference evidence="1 2" key="1">
    <citation type="journal article" date="2014" name="BMC Genomics">
        <title>Oil accumulation mechanisms of the oleaginous microalga Chlorella protothecoides revealed through its genome, transcriptomes, and proteomes.</title>
        <authorList>
            <person name="Gao C."/>
            <person name="Wang Y."/>
            <person name="Shen Y."/>
            <person name="Yan D."/>
            <person name="He X."/>
            <person name="Dai J."/>
            <person name="Wu Q."/>
        </authorList>
    </citation>
    <scope>NUCLEOTIDE SEQUENCE [LARGE SCALE GENOMIC DNA]</scope>
    <source>
        <strain evidence="1 2">0710</strain>
    </source>
</reference>
<evidence type="ECO:0000313" key="1">
    <source>
        <dbReference type="EMBL" id="KFM22836.1"/>
    </source>
</evidence>
<dbReference type="KEGG" id="apro:F751_5545"/>
<evidence type="ECO:0000313" key="2">
    <source>
        <dbReference type="Proteomes" id="UP000028924"/>
    </source>
</evidence>
<dbReference type="RefSeq" id="XP_011395702.1">
    <property type="nucleotide sequence ID" value="XM_011397400.1"/>
</dbReference>
<protein>
    <submittedName>
        <fullName evidence="1">Uncharacterized protein</fullName>
    </submittedName>
</protein>
<accession>A0A087SAT2</accession>
<name>A0A087SAT2_AUXPR</name>
<sequence length="94" mass="10135">MGRCACPACSQSLPPSATVENMQAASRTARMLPTRSTWNSWGRLQPVVSGMFRVVAPALMTSASTSYRKVGWDRAARGWGVMEGGWRAVTEEAG</sequence>
<proteinExistence type="predicted"/>